<protein>
    <submittedName>
        <fullName evidence="2">Uncharacterized protein</fullName>
    </submittedName>
</protein>
<evidence type="ECO:0000256" key="1">
    <source>
        <dbReference type="SAM" id="MobiDB-lite"/>
    </source>
</evidence>
<sequence length="124" mass="14675">MRHKKESSSRSIDSLRFKLQKPISKDEQFSRKNNNLKAKSKKKRWWWKSAFFFLKWKKWGGGGLELESEPDVHRARARALRASISGSKYFPSEIPHLSLRELNMEQQQQQHRVSTSAMPKYLVT</sequence>
<dbReference type="Proteomes" id="UP001396334">
    <property type="component" value="Unassembled WGS sequence"/>
</dbReference>
<gene>
    <name evidence="2" type="ORF">V6N11_029395</name>
</gene>
<feature type="compositionally biased region" description="Polar residues" evidence="1">
    <location>
        <begin position="104"/>
        <end position="117"/>
    </location>
</feature>
<feature type="region of interest" description="Disordered" evidence="1">
    <location>
        <begin position="104"/>
        <end position="124"/>
    </location>
</feature>
<keyword evidence="3" id="KW-1185">Reference proteome</keyword>
<comment type="caution">
    <text evidence="2">The sequence shown here is derived from an EMBL/GenBank/DDBJ whole genome shotgun (WGS) entry which is preliminary data.</text>
</comment>
<evidence type="ECO:0000313" key="2">
    <source>
        <dbReference type="EMBL" id="KAK8984067.1"/>
    </source>
</evidence>
<dbReference type="PANTHER" id="PTHR35488:SF2">
    <property type="entry name" value="OS05G0358900 PROTEIN"/>
    <property type="match status" value="1"/>
</dbReference>
<organism evidence="2 3">
    <name type="scientific">Hibiscus sabdariffa</name>
    <name type="common">roselle</name>
    <dbReference type="NCBI Taxonomy" id="183260"/>
    <lineage>
        <taxon>Eukaryota</taxon>
        <taxon>Viridiplantae</taxon>
        <taxon>Streptophyta</taxon>
        <taxon>Embryophyta</taxon>
        <taxon>Tracheophyta</taxon>
        <taxon>Spermatophyta</taxon>
        <taxon>Magnoliopsida</taxon>
        <taxon>eudicotyledons</taxon>
        <taxon>Gunneridae</taxon>
        <taxon>Pentapetalae</taxon>
        <taxon>rosids</taxon>
        <taxon>malvids</taxon>
        <taxon>Malvales</taxon>
        <taxon>Malvaceae</taxon>
        <taxon>Malvoideae</taxon>
        <taxon>Hibiscus</taxon>
    </lineage>
</organism>
<dbReference type="PANTHER" id="PTHR35488">
    <property type="entry name" value="OS05G0358900 PROTEIN-RELATED"/>
    <property type="match status" value="1"/>
</dbReference>
<accession>A0ABR2P6M7</accession>
<evidence type="ECO:0000313" key="3">
    <source>
        <dbReference type="Proteomes" id="UP001396334"/>
    </source>
</evidence>
<dbReference type="EMBL" id="JBBPBN010000078">
    <property type="protein sequence ID" value="KAK8984067.1"/>
    <property type="molecule type" value="Genomic_DNA"/>
</dbReference>
<name>A0ABR2P6M7_9ROSI</name>
<proteinExistence type="predicted"/>
<reference evidence="2 3" key="1">
    <citation type="journal article" date="2024" name="G3 (Bethesda)">
        <title>Genome assembly of Hibiscus sabdariffa L. provides insights into metabolisms of medicinal natural products.</title>
        <authorList>
            <person name="Kim T."/>
        </authorList>
    </citation>
    <scope>NUCLEOTIDE SEQUENCE [LARGE SCALE GENOMIC DNA]</scope>
    <source>
        <strain evidence="2">TK-2024</strain>
        <tissue evidence="2">Old leaves</tissue>
    </source>
</reference>